<reference evidence="2" key="1">
    <citation type="submission" date="2024-03" db="EMBL/GenBank/DDBJ databases">
        <title>Human intestinal bacterial collection.</title>
        <authorList>
            <person name="Pauvert C."/>
            <person name="Hitch T.C.A."/>
            <person name="Clavel T."/>
        </authorList>
    </citation>
    <scope>NUCLEOTIDE SEQUENCE [LARGE SCALE GENOMIC DNA]</scope>
    <source>
        <strain evidence="2">CLA-AA-H89B</strain>
    </source>
</reference>
<name>A0ABV1H862_9FIRM</name>
<feature type="coiled-coil region" evidence="1">
    <location>
        <begin position="195"/>
        <end position="232"/>
    </location>
</feature>
<comment type="caution">
    <text evidence="2">The sequence shown here is derived from an EMBL/GenBank/DDBJ whole genome shotgun (WGS) entry which is preliminary data.</text>
</comment>
<evidence type="ECO:0008006" key="4">
    <source>
        <dbReference type="Google" id="ProtNLM"/>
    </source>
</evidence>
<organism evidence="2 3">
    <name type="scientific">Lachnospira intestinalis</name>
    <dbReference type="NCBI Taxonomy" id="3133158"/>
    <lineage>
        <taxon>Bacteria</taxon>
        <taxon>Bacillati</taxon>
        <taxon>Bacillota</taxon>
        <taxon>Clostridia</taxon>
        <taxon>Lachnospirales</taxon>
        <taxon>Lachnospiraceae</taxon>
        <taxon>Lachnospira</taxon>
    </lineage>
</organism>
<sequence length="338" mass="38837">MDNTPYDDVFRTLLTDCTELMIPVVNEIFHTKYTGKETICLLQNEHFIKMPDGSEQERITDSSFEIISEETAPTAQPLKNQVYGGSASCNTSQRKRYHIECQSTEDGTMIVRMFEYDTQLALENREFTSNILTVQFPDSAIVSLRHTQNTPEHMTVKVLTPGGKVSYIVPVLKVKRYTIHELFEKKLFFLIPFHIFVYEKDFKELEENKKKLKQLEEEYAAIRERLEIACQMGDLTEYPKVVILAMSRKVIEHLAAKYEKVAKGVSQQMGGKVLNYEAKDILNRGRAEGRREGEEQTKIQIAKKLLALGNDIQSVADLAELPEETVEKLARSMNQTKR</sequence>
<evidence type="ECO:0000256" key="1">
    <source>
        <dbReference type="SAM" id="Coils"/>
    </source>
</evidence>
<evidence type="ECO:0000313" key="3">
    <source>
        <dbReference type="Proteomes" id="UP001546774"/>
    </source>
</evidence>
<keyword evidence="3" id="KW-1185">Reference proteome</keyword>
<gene>
    <name evidence="2" type="ORF">WMO37_10935</name>
</gene>
<keyword evidence="1" id="KW-0175">Coiled coil</keyword>
<proteinExistence type="predicted"/>
<evidence type="ECO:0000313" key="2">
    <source>
        <dbReference type="EMBL" id="MEQ2555512.1"/>
    </source>
</evidence>
<dbReference type="Proteomes" id="UP001546774">
    <property type="component" value="Unassembled WGS sequence"/>
</dbReference>
<dbReference type="EMBL" id="JBBMFS010000009">
    <property type="protein sequence ID" value="MEQ2555512.1"/>
    <property type="molecule type" value="Genomic_DNA"/>
</dbReference>
<accession>A0ABV1H862</accession>
<protein>
    <recommendedName>
        <fullName evidence="4">Rpn family recombination-promoting nuclease/putative transposase</fullName>
    </recommendedName>
</protein>